<evidence type="ECO:0000313" key="2">
    <source>
        <dbReference type="EMBL" id="WMV24475.1"/>
    </source>
</evidence>
<proteinExistence type="predicted"/>
<accession>A0AAF0TSL0</accession>
<sequence length="342" mass="39273">MVENHLVVDGFVGGYNKWVFHGEGSSARNTPHPINDDEGPSSPRNDIDVYLQPLIAELKELWEPGIETYDAETNQTFQMCAALMWTRFLPHDHPLRKDKKSFDGKEGHKSAPTPLLGVELLEELNEFNNVFGKEASIVEGVVGRDCLNRSSRYLHDGVKTRFSRYQTEKEECNQNLSPIFPKIGHPIGREKRKHCTFLMDSELCHEAHRYALFNTGDEQVENLIDKDDPFVLASQVYQVFNVADPIEKDVYYARNKVPVDLYDLEEDNCPNIGDTFWREPNDDIGSTTRLDKGDFRWSREDVAVDIVDIPCNAQHSEDTIVETSEEEEDVDGTDWDWMEEDD</sequence>
<dbReference type="AlphaFoldDB" id="A0AAF0TSL0"/>
<reference evidence="2" key="1">
    <citation type="submission" date="2023-08" db="EMBL/GenBank/DDBJ databases">
        <title>A de novo genome assembly of Solanum verrucosum Schlechtendal, a Mexican diploid species geographically isolated from the other diploid A-genome species in potato relatives.</title>
        <authorList>
            <person name="Hosaka K."/>
        </authorList>
    </citation>
    <scope>NUCLEOTIDE SEQUENCE</scope>
    <source>
        <tissue evidence="2">Young leaves</tissue>
    </source>
</reference>
<dbReference type="PANTHER" id="PTHR10775">
    <property type="entry name" value="OS08G0208400 PROTEIN"/>
    <property type="match status" value="1"/>
</dbReference>
<feature type="region of interest" description="Disordered" evidence="1">
    <location>
        <begin position="322"/>
        <end position="342"/>
    </location>
</feature>
<dbReference type="Pfam" id="PF02992">
    <property type="entry name" value="Transposase_21"/>
    <property type="match status" value="1"/>
</dbReference>
<name>A0AAF0TSL0_SOLVR</name>
<gene>
    <name evidence="2" type="ORF">MTR67_017860</name>
</gene>
<evidence type="ECO:0000313" key="3">
    <source>
        <dbReference type="Proteomes" id="UP001234989"/>
    </source>
</evidence>
<protein>
    <submittedName>
        <fullName evidence="2">Uncharacterized protein</fullName>
    </submittedName>
</protein>
<dbReference type="PANTHER" id="PTHR10775:SF172">
    <property type="entry name" value="TNP2, PARTIAL"/>
    <property type="match status" value="1"/>
</dbReference>
<keyword evidence="3" id="KW-1185">Reference proteome</keyword>
<evidence type="ECO:0000256" key="1">
    <source>
        <dbReference type="SAM" id="MobiDB-lite"/>
    </source>
</evidence>
<dbReference type="InterPro" id="IPR004242">
    <property type="entry name" value="Transposase_21"/>
</dbReference>
<dbReference type="EMBL" id="CP133615">
    <property type="protein sequence ID" value="WMV24475.1"/>
    <property type="molecule type" value="Genomic_DNA"/>
</dbReference>
<organism evidence="2 3">
    <name type="scientific">Solanum verrucosum</name>
    <dbReference type="NCBI Taxonomy" id="315347"/>
    <lineage>
        <taxon>Eukaryota</taxon>
        <taxon>Viridiplantae</taxon>
        <taxon>Streptophyta</taxon>
        <taxon>Embryophyta</taxon>
        <taxon>Tracheophyta</taxon>
        <taxon>Spermatophyta</taxon>
        <taxon>Magnoliopsida</taxon>
        <taxon>eudicotyledons</taxon>
        <taxon>Gunneridae</taxon>
        <taxon>Pentapetalae</taxon>
        <taxon>asterids</taxon>
        <taxon>lamiids</taxon>
        <taxon>Solanales</taxon>
        <taxon>Solanaceae</taxon>
        <taxon>Solanoideae</taxon>
        <taxon>Solaneae</taxon>
        <taxon>Solanum</taxon>
    </lineage>
</organism>
<dbReference type="Proteomes" id="UP001234989">
    <property type="component" value="Chromosome 4"/>
</dbReference>